<name>A0A0B0ENI7_9BACT</name>
<evidence type="ECO:0000313" key="1">
    <source>
        <dbReference type="EMBL" id="KHE93601.1"/>
    </source>
</evidence>
<dbReference type="InterPro" id="IPR010980">
    <property type="entry name" value="Cyt_c/b562"/>
</dbReference>
<reference evidence="1 2" key="1">
    <citation type="submission" date="2014-10" db="EMBL/GenBank/DDBJ databases">
        <title>Draft genome of anammox bacterium scalindua brodae, obtained using differential coverage binning of sequence data from two enrichment reactors.</title>
        <authorList>
            <person name="Speth D.R."/>
            <person name="Russ L."/>
            <person name="Kartal B."/>
            <person name="Op den Camp H.J."/>
            <person name="Dutilh B.E."/>
            <person name="Jetten M.S."/>
        </authorList>
    </citation>
    <scope>NUCLEOTIDE SEQUENCE [LARGE SCALE GENOMIC DNA]</scope>
    <source>
        <strain evidence="1">RU1</strain>
    </source>
</reference>
<proteinExistence type="predicted"/>
<dbReference type="GO" id="GO:0009055">
    <property type="term" value="F:electron transfer activity"/>
    <property type="evidence" value="ECO:0007669"/>
    <property type="project" value="InterPro"/>
</dbReference>
<comment type="caution">
    <text evidence="1">The sequence shown here is derived from an EMBL/GenBank/DDBJ whole genome shotgun (WGS) entry which is preliminary data.</text>
</comment>
<evidence type="ECO:0000313" key="2">
    <source>
        <dbReference type="Proteomes" id="UP000030652"/>
    </source>
</evidence>
<dbReference type="SUPFAM" id="SSF47175">
    <property type="entry name" value="Cytochromes"/>
    <property type="match status" value="1"/>
</dbReference>
<organism evidence="1 2">
    <name type="scientific">Candidatus Scalindua brodae</name>
    <dbReference type="NCBI Taxonomy" id="237368"/>
    <lineage>
        <taxon>Bacteria</taxon>
        <taxon>Pseudomonadati</taxon>
        <taxon>Planctomycetota</taxon>
        <taxon>Candidatus Brocadiia</taxon>
        <taxon>Candidatus Brocadiales</taxon>
        <taxon>Candidatus Scalinduaceae</taxon>
        <taxon>Candidatus Scalindua</taxon>
    </lineage>
</organism>
<evidence type="ECO:0008006" key="3">
    <source>
        <dbReference type="Google" id="ProtNLM"/>
    </source>
</evidence>
<accession>A0A0B0ENI7</accession>
<dbReference type="GO" id="GO:0022900">
    <property type="term" value="P:electron transport chain"/>
    <property type="evidence" value="ECO:0007669"/>
    <property type="project" value="InterPro"/>
</dbReference>
<dbReference type="AlphaFoldDB" id="A0A0B0ENI7"/>
<dbReference type="GO" id="GO:0005506">
    <property type="term" value="F:iron ion binding"/>
    <property type="evidence" value="ECO:0007669"/>
    <property type="project" value="InterPro"/>
</dbReference>
<dbReference type="Proteomes" id="UP000030652">
    <property type="component" value="Unassembled WGS sequence"/>
</dbReference>
<protein>
    <recommendedName>
        <fullName evidence="3">Cytochrome C</fullName>
    </recommendedName>
</protein>
<dbReference type="EMBL" id="JRYO01000046">
    <property type="protein sequence ID" value="KHE93601.1"/>
    <property type="molecule type" value="Genomic_DNA"/>
</dbReference>
<dbReference type="GO" id="GO:0020037">
    <property type="term" value="F:heme binding"/>
    <property type="evidence" value="ECO:0007669"/>
    <property type="project" value="InterPro"/>
</dbReference>
<sequence>MDKALFIFFIFFICFLHNETKGQDSIIVLSEHSEHSVLHAGQEEENGGLTELMKEIEVNFSTLKDLLEIPSYKEKHWKIILESAQNIREKTILMSQQFSRPNDWTFQELLESIQIVSNKIVGITEKYNKEKATAEIKLQIKALRQTCAKCHKHVDNMRELVN</sequence>
<gene>
    <name evidence="1" type="ORF">SCABRO_00643</name>
</gene>